<keyword evidence="1" id="KW-0812">Transmembrane</keyword>
<name>A0A132P4H0_ENTFC</name>
<organism evidence="2 4">
    <name type="scientific">Enterococcus faecium</name>
    <name type="common">Streptococcus faecium</name>
    <dbReference type="NCBI Taxonomy" id="1352"/>
    <lineage>
        <taxon>Bacteria</taxon>
        <taxon>Bacillati</taxon>
        <taxon>Bacillota</taxon>
        <taxon>Bacilli</taxon>
        <taxon>Lactobacillales</taxon>
        <taxon>Enterococcaceae</taxon>
        <taxon>Enterococcus</taxon>
    </lineage>
</organism>
<evidence type="ECO:0000256" key="1">
    <source>
        <dbReference type="SAM" id="Phobius"/>
    </source>
</evidence>
<gene>
    <name evidence="2" type="ORF">AWT83_01330</name>
    <name evidence="3" type="ORF">AWT83_09680</name>
</gene>
<evidence type="ECO:0000313" key="3">
    <source>
        <dbReference type="EMBL" id="KWX18725.1"/>
    </source>
</evidence>
<dbReference type="EMBL" id="LRHK01000001">
    <property type="protein sequence ID" value="KWX17215.1"/>
    <property type="molecule type" value="Genomic_DNA"/>
</dbReference>
<dbReference type="AlphaFoldDB" id="A0A132P4H0"/>
<feature type="transmembrane region" description="Helical" evidence="1">
    <location>
        <begin position="127"/>
        <end position="151"/>
    </location>
</feature>
<dbReference type="EMBL" id="LRHK01000001">
    <property type="protein sequence ID" value="KWX18725.1"/>
    <property type="molecule type" value="Genomic_DNA"/>
</dbReference>
<comment type="caution">
    <text evidence="2">The sequence shown here is derived from an EMBL/GenBank/DDBJ whole genome shotgun (WGS) entry which is preliminary data.</text>
</comment>
<keyword evidence="1" id="KW-1133">Transmembrane helix</keyword>
<evidence type="ECO:0000313" key="2">
    <source>
        <dbReference type="EMBL" id="KWX17215.1"/>
    </source>
</evidence>
<dbReference type="Proteomes" id="UP000070452">
    <property type="component" value="Unassembled WGS sequence"/>
</dbReference>
<accession>A0A132P4H0</accession>
<reference evidence="2 4" key="1">
    <citation type="submission" date="2016-01" db="EMBL/GenBank/DDBJ databases">
        <title>Molecular Mechanisms for transfer of large genomic segments between Enterococcus faecium strains.</title>
        <authorList>
            <person name="Garcia-Solache M.A."/>
            <person name="Lebreton F."/>
            <person name="Mclaughlin R.E."/>
            <person name="Whiteaker J.D."/>
            <person name="Gilmore M.S."/>
            <person name="Rice L.B."/>
        </authorList>
    </citation>
    <scope>NUCLEOTIDE SEQUENCE [LARGE SCALE GENOMIC DNA]</scope>
    <source>
        <strain evidence="2 4">D344RRF x C68</strain>
    </source>
</reference>
<protein>
    <submittedName>
        <fullName evidence="2">Uncharacterized protein</fullName>
    </submittedName>
</protein>
<keyword evidence="1" id="KW-0472">Membrane</keyword>
<evidence type="ECO:0000313" key="4">
    <source>
        <dbReference type="Proteomes" id="UP000070452"/>
    </source>
</evidence>
<feature type="transmembrane region" description="Helical" evidence="1">
    <location>
        <begin position="6"/>
        <end position="22"/>
    </location>
</feature>
<sequence length="192" mass="22484">MVVFSMNYILYVLLVVYAIIYIKQIVNAVSEITTINYLLTTIEKVINDLKRLNDHSGSYKSDPYFQNNVTPIREIMVKEMPRINKVLPYSLVTLSLNQSDDILEENFRIIASQIFDKNNEIHYRKFWFLNPLIALKKFFLLPSEILSWFGINLSTFPGRIFSLVIWVTSLFAQETISQILSFVITHFFKGQK</sequence>
<proteinExistence type="predicted"/>
<feature type="transmembrane region" description="Helical" evidence="1">
    <location>
        <begin position="163"/>
        <end position="188"/>
    </location>
</feature>